<dbReference type="PANTHER" id="PTHR24038:SF11">
    <property type="entry name" value="INTEGRIN BETA-LIKE PROTEIN E"/>
    <property type="match status" value="1"/>
</dbReference>
<evidence type="ECO:0000256" key="5">
    <source>
        <dbReference type="PROSITE-ProRule" id="PRU00076"/>
    </source>
</evidence>
<gene>
    <name evidence="7" type="ORF">PBIL07802_LOCUS10582</name>
</gene>
<protein>
    <recommendedName>
        <fullName evidence="6">EGF-like domain-containing protein</fullName>
    </recommendedName>
</protein>
<dbReference type="CDD" id="cd00055">
    <property type="entry name" value="EGF_Lam"/>
    <property type="match status" value="1"/>
</dbReference>
<keyword evidence="3 5" id="KW-1015">Disulfide bond</keyword>
<dbReference type="SMART" id="SM00181">
    <property type="entry name" value="EGF"/>
    <property type="match status" value="3"/>
</dbReference>
<dbReference type="PROSITE" id="PS50026">
    <property type="entry name" value="EGF_3"/>
    <property type="match status" value="2"/>
</dbReference>
<dbReference type="GO" id="GO:0016020">
    <property type="term" value="C:membrane"/>
    <property type="evidence" value="ECO:0007669"/>
    <property type="project" value="UniProtKB-SubCell"/>
</dbReference>
<dbReference type="InterPro" id="IPR000742">
    <property type="entry name" value="EGF"/>
</dbReference>
<comment type="subcellular location">
    <subcellularLocation>
        <location evidence="1">Membrane</location>
    </subcellularLocation>
</comment>
<feature type="domain" description="EGF-like" evidence="6">
    <location>
        <begin position="377"/>
        <end position="415"/>
    </location>
</feature>
<evidence type="ECO:0000313" key="7">
    <source>
        <dbReference type="EMBL" id="CAE0248386.1"/>
    </source>
</evidence>
<dbReference type="SUPFAM" id="SSF82171">
    <property type="entry name" value="DPP6 N-terminal domain-like"/>
    <property type="match status" value="1"/>
</dbReference>
<dbReference type="PROSITE" id="PS00022">
    <property type="entry name" value="EGF_1"/>
    <property type="match status" value="2"/>
</dbReference>
<evidence type="ECO:0000256" key="3">
    <source>
        <dbReference type="ARBA" id="ARBA00023157"/>
    </source>
</evidence>
<keyword evidence="4" id="KW-0325">Glycoprotein</keyword>
<evidence type="ECO:0000256" key="1">
    <source>
        <dbReference type="ARBA" id="ARBA00004370"/>
    </source>
</evidence>
<evidence type="ECO:0000256" key="2">
    <source>
        <dbReference type="ARBA" id="ARBA00023136"/>
    </source>
</evidence>
<dbReference type="EMBL" id="HBIB01016271">
    <property type="protein sequence ID" value="CAE0248386.1"/>
    <property type="molecule type" value="Transcribed_RNA"/>
</dbReference>
<accession>A0A7S3G4D5</accession>
<keyword evidence="5" id="KW-0245">EGF-like domain</keyword>
<dbReference type="PANTHER" id="PTHR24038">
    <property type="entry name" value="STABILIN"/>
    <property type="match status" value="1"/>
</dbReference>
<name>A0A7S3G4D5_9EUKA</name>
<sequence length="862" mass="90655">MARRRCCLLSSTPTLGPKTLIYICIFLIGIGASRVEGRKLTVELGGSGGHLRDKGTPCLLKAARQNHHLQIEKVYLNTSELEYYVYCNQSSPPSDIDSPLWQNECSYFSASPSSSLLSRGRLSILANQTYVSDASKGGQKWKSKIDWLRERTGSKIADARMQLQAKANQIREKRNFVSSMQQLGLLDQAVTSSARMVLKTQESMHVRTHLSISATRRTVLFASPPPYNSSWSPLRNSPPCPIWTTHITNTSCVTGLADEQSEAYCSTLVPSLPRSFFDVLLYVSSASSVSRMYCVDKVGTSTPPADSLCSSSAFTVSSPSSPQCDRCSPSYFGVNCTSCASCGVHGVCNDTMNGDGRCLCEDGWTGSSCSNCSPGYFGLNCTSCGNCGLHGVCNDTTQGDGSCICESGWEGSTCECLSGSNMTSCFQFENIWDREDLDFVNVLDADGDSADFFGAGGTCLSRDGLVLAAGAYGDDDKGDMSGSVIVWVRPNKTTSFSQVPSMKLVDPNGFDGDNLGSGGVSLSGNGLVLVAASHQDDEMGAESGSVLVWDRKIEGVPFSNVVPEKLLDPDGAANDELGRGGTSISSDGLVIAAASHGDDEESNDSGSVLVWVRTLVSSNFSDVVPEKLTDPNGGENFFLGYGGPALSADGLVLVAAAHQDSTNGADSGSVLVWDRGHPEVSFGEISPLKLLDPNGVAQDWLGQEGPIVSESGLIVGAGGHGIDAQVSNDGAFILWERQSSDVAFANVTSERLFDSSAVSANWLGKGRAALSSDDLVLAVPAQASGGFAGSVYLWQRQNTTVLFSSVSSVSLAQAGTNGLGLDGVALSGDGKVLAASSSFGPAGLYVWENICVGGSSPPLCLD</sequence>
<feature type="disulfide bond" evidence="5">
    <location>
        <begin position="405"/>
        <end position="414"/>
    </location>
</feature>
<dbReference type="InterPro" id="IPR002049">
    <property type="entry name" value="LE_dom"/>
</dbReference>
<proteinExistence type="predicted"/>
<organism evidence="7">
    <name type="scientific">Palpitomonas bilix</name>
    <dbReference type="NCBI Taxonomy" id="652834"/>
    <lineage>
        <taxon>Eukaryota</taxon>
        <taxon>Eukaryota incertae sedis</taxon>
    </lineage>
</organism>
<reference evidence="7" key="1">
    <citation type="submission" date="2021-01" db="EMBL/GenBank/DDBJ databases">
        <authorList>
            <person name="Corre E."/>
            <person name="Pelletier E."/>
            <person name="Niang G."/>
            <person name="Scheremetjew M."/>
            <person name="Finn R."/>
            <person name="Kale V."/>
            <person name="Holt S."/>
            <person name="Cochrane G."/>
            <person name="Meng A."/>
            <person name="Brown T."/>
            <person name="Cohen L."/>
        </authorList>
    </citation>
    <scope>NUCLEOTIDE SEQUENCE</scope>
    <source>
        <strain evidence="7">NIES-2562</strain>
    </source>
</reference>
<feature type="disulfide bond" evidence="5">
    <location>
        <begin position="360"/>
        <end position="369"/>
    </location>
</feature>
<dbReference type="Gene3D" id="2.170.300.10">
    <property type="entry name" value="Tie2 ligand-binding domain superfamily"/>
    <property type="match status" value="1"/>
</dbReference>
<comment type="caution">
    <text evidence="5">Lacks conserved residue(s) required for the propagation of feature annotation.</text>
</comment>
<evidence type="ECO:0000259" key="6">
    <source>
        <dbReference type="PROSITE" id="PS50026"/>
    </source>
</evidence>
<evidence type="ECO:0000256" key="4">
    <source>
        <dbReference type="ARBA" id="ARBA00023180"/>
    </source>
</evidence>
<feature type="domain" description="EGF-like" evidence="6">
    <location>
        <begin position="332"/>
        <end position="370"/>
    </location>
</feature>
<dbReference type="CDD" id="cd00054">
    <property type="entry name" value="EGF_CA"/>
    <property type="match status" value="1"/>
</dbReference>
<dbReference type="AlphaFoldDB" id="A0A7S3G4D5"/>
<keyword evidence="2" id="KW-0472">Membrane</keyword>